<dbReference type="Gene3D" id="1.25.40.20">
    <property type="entry name" value="Ankyrin repeat-containing domain"/>
    <property type="match status" value="6"/>
</dbReference>
<feature type="repeat" description="ANK" evidence="3">
    <location>
        <begin position="194"/>
        <end position="226"/>
    </location>
</feature>
<feature type="compositionally biased region" description="Acidic residues" evidence="5">
    <location>
        <begin position="1122"/>
        <end position="1133"/>
    </location>
</feature>
<feature type="compositionally biased region" description="Basic and acidic residues" evidence="5">
    <location>
        <begin position="1032"/>
        <end position="1121"/>
    </location>
</feature>
<feature type="compositionally biased region" description="Basic and acidic residues" evidence="5">
    <location>
        <begin position="1134"/>
        <end position="1159"/>
    </location>
</feature>
<feature type="compositionally biased region" description="Basic residues" evidence="5">
    <location>
        <begin position="759"/>
        <end position="768"/>
    </location>
</feature>
<evidence type="ECO:0000256" key="1">
    <source>
        <dbReference type="ARBA" id="ARBA00022737"/>
    </source>
</evidence>
<evidence type="ECO:0000313" key="7">
    <source>
        <dbReference type="Proteomes" id="UP000683360"/>
    </source>
</evidence>
<dbReference type="PROSITE" id="PS50088">
    <property type="entry name" value="ANK_REPEAT"/>
    <property type="match status" value="7"/>
</dbReference>
<feature type="compositionally biased region" description="Basic and acidic residues" evidence="5">
    <location>
        <begin position="1308"/>
        <end position="1329"/>
    </location>
</feature>
<feature type="compositionally biased region" description="Low complexity" evidence="5">
    <location>
        <begin position="975"/>
        <end position="984"/>
    </location>
</feature>
<evidence type="ECO:0000256" key="2">
    <source>
        <dbReference type="ARBA" id="ARBA00023043"/>
    </source>
</evidence>
<feature type="repeat" description="ANK" evidence="3">
    <location>
        <begin position="534"/>
        <end position="566"/>
    </location>
</feature>
<dbReference type="InterPro" id="IPR036770">
    <property type="entry name" value="Ankyrin_rpt-contain_sf"/>
</dbReference>
<feature type="compositionally biased region" description="Basic and acidic residues" evidence="5">
    <location>
        <begin position="1227"/>
        <end position="1246"/>
    </location>
</feature>
<feature type="region of interest" description="Disordered" evidence="5">
    <location>
        <begin position="711"/>
        <end position="1343"/>
    </location>
</feature>
<sequence>MVLGLSDRIPEEDETKSHDEKRDEETKENKPQPQYTRKELQDQLWKTVGEGHSDSLTKLLNEAKDYLNLEELLNEENADFDEDGNNLLLYCIKEGCDSGPSIDGIFHKCVDILIGNNVNINHMNKAGHTPLFEAVFYKNTHYITTLLNHKAETGRFDQDGIDPFHLAIHLGYKDCFNLLVHHEEKEIFNRKDGKGTPPLVAAVQHGHIDICHLLIDGGSDINAYDSKLQRNALQYAVIAKRFDFFELLLKHKPKLDHCDHKGRTIFHRVCAIQEPKYLKKLFHSGFSITTSLMDQETDDGLTPVIISCQNGNAEQLKELLENGASVRTTDKTGKNALHYCADNLETQCAEMLLMREESLIHVQDEQGFTPLHMAVIGGNVPLLKLLVRKGADVDILDADGHTPSHWATELTNKLHSKGNHLDGVKVCTHLEILDVLIEQDAELSKCDNHNAYPIHYAAQMNGRDNGHSDTKIGEKVLKKLLDSGIPCDVLDKDRRQPLLWAASAALHCAASRGHSDCVDKLKKLGAEVNVADTNGCTALFYAITLGNKECTRLLLKYGADPNHKDTRGRTPTHCAAIKGCLETVKMLDKSKADLWHPSFRGDCPIHEAAQGGHCDVVKYLLKWKNSPEAVNIANDAGRTCLHIAAIVNNLQLCKLLLDSDADKNALMKNKDKSYTPYDAAIIKGNNEIAEYIKSKGGVTGGDIDNILIAKGKKRDTKSGNSRKSQPTLETTPEETEPDDNKKAEEEAEKEKDEEDKKTRILRKTRRIKNLREKEKLVIVPVGKQKKKEKDEKGKEDQKESEKEKAETDQEEKGEKKDLTDEELRELQEKIKAGESEVDERDIKRKPIKEIEGKKTEGEQQKKDNETKDKDKKKDLTEEELEEKRRKIQAGQGDLDERERKQKEAEQKEAEKEKSPKKEDQETKGKKKDLSDEELKALQEKIKAEQGDNDKRGKNQKPKKEDGEKSGKQKPDLTDAEVAAVTAAVIEKDKDKQKGKDQGKGKDNVKSADQGKERKKETDREELDIPPPSTSPDLREPKQKEKSNVDKGQKDKKKQLEESKKKQIEENKKKQIEESKKKQIEESKKKQERDEKDKKKLRDEIESEERKRKQEQDQRDKKRQTEESENNLSEESDSEDNKKKQADELDSEEYKKKQEKDKRVHIVPKSAFVDSATASESERSRRDSPVKYRQRSRSRSTDNEEFEFPEGAHETTEAAIAAAEARRKARERSRSRSTDRESDEKPADLRRYSKVGTDGRIQPGLLADKDKRNRRSDERDIPSPLDSEDEFIDDPYFGRRVKPYPGSVRIGSKRPDNREQVLREKELSRKRQQEMSRSSQRMPSKGGVARMLPLGYSRLETPQRPITRKSNSIQESVRRYQTERTFVRQLHQLKRAQIYTGPMHDIVLFSKMMNVYNNTSNYDNELDLDSQVLDDWDGYLQDQLRFVSHYYEDDRTGLRDTAKEYHQKLEKSATNAKKTVESRIDHIIKQNEKQEVVEREEQEKLDKKISHLAEKTESVLDSVRQQANESVTSARNLNSSLEEEFRRERQDRLKNYRYGNNREKSWLLEQEAMDSRQSRMDETEKERKAKHKEWMRKKDEESRKKLMRVYGPTPVFDTSLSKRGAPFKTSTPKLMNNSTRASPRPKSMASSMSTSRSRPQDQELEVHMTEFGMRRVKTDDYSFAKMSTPKSRSYMRPAGVLPANWTPKYDGINLRPRAGLVFVEPTVYDEVLKEERLLRGGQTRNSTRNLTLETDKMLETVES</sequence>
<accession>A0A8S3TWI2</accession>
<feature type="compositionally biased region" description="Basic and acidic residues" evidence="5">
    <location>
        <begin position="894"/>
        <end position="972"/>
    </location>
</feature>
<keyword evidence="4" id="KW-0175">Coiled coil</keyword>
<evidence type="ECO:0000313" key="6">
    <source>
        <dbReference type="EMBL" id="CAG2235598.1"/>
    </source>
</evidence>
<feature type="region of interest" description="Disordered" evidence="5">
    <location>
        <begin position="1615"/>
        <end position="1657"/>
    </location>
</feature>
<dbReference type="InterPro" id="IPR051165">
    <property type="entry name" value="Multifunctional_ANK_Repeat"/>
</dbReference>
<feature type="repeat" description="ANK" evidence="3">
    <location>
        <begin position="366"/>
        <end position="398"/>
    </location>
</feature>
<evidence type="ECO:0000256" key="3">
    <source>
        <dbReference type="PROSITE-ProRule" id="PRU00023"/>
    </source>
</evidence>
<dbReference type="Pfam" id="PF12796">
    <property type="entry name" value="Ank_2"/>
    <property type="match status" value="5"/>
</dbReference>
<feature type="compositionally biased region" description="Basic and acidic residues" evidence="5">
    <location>
        <begin position="787"/>
        <end position="818"/>
    </location>
</feature>
<feature type="compositionally biased region" description="Low complexity" evidence="5">
    <location>
        <begin position="1642"/>
        <end position="1652"/>
    </location>
</feature>
<feature type="compositionally biased region" description="Basic and acidic residues" evidence="5">
    <location>
        <begin position="1175"/>
        <end position="1185"/>
    </location>
</feature>
<feature type="repeat" description="ANK" evidence="3">
    <location>
        <begin position="600"/>
        <end position="632"/>
    </location>
</feature>
<proteinExistence type="predicted"/>
<reference evidence="6" key="1">
    <citation type="submission" date="2021-03" db="EMBL/GenBank/DDBJ databases">
        <authorList>
            <person name="Bekaert M."/>
        </authorList>
    </citation>
    <scope>NUCLEOTIDE SEQUENCE</scope>
</reference>
<dbReference type="Proteomes" id="UP000683360">
    <property type="component" value="Unassembled WGS sequence"/>
</dbReference>
<dbReference type="PROSITE" id="PS50297">
    <property type="entry name" value="ANK_REP_REGION"/>
    <property type="match status" value="7"/>
</dbReference>
<protein>
    <submittedName>
        <fullName evidence="6">Uncharacterized protein</fullName>
    </submittedName>
</protein>
<feature type="repeat" description="ANK" evidence="3">
    <location>
        <begin position="636"/>
        <end position="668"/>
    </location>
</feature>
<feature type="region of interest" description="Disordered" evidence="5">
    <location>
        <begin position="1568"/>
        <end position="1594"/>
    </location>
</feature>
<dbReference type="PANTHER" id="PTHR24123">
    <property type="entry name" value="ANKYRIN REPEAT-CONTAINING"/>
    <property type="match status" value="1"/>
</dbReference>
<feature type="region of interest" description="Disordered" evidence="5">
    <location>
        <begin position="1"/>
        <end position="39"/>
    </location>
</feature>
<dbReference type="EMBL" id="CAJPWZ010002323">
    <property type="protein sequence ID" value="CAG2235598.1"/>
    <property type="molecule type" value="Genomic_DNA"/>
</dbReference>
<dbReference type="PANTHER" id="PTHR24123:SF33">
    <property type="entry name" value="PROTEIN HOS4"/>
    <property type="match status" value="1"/>
</dbReference>
<keyword evidence="7" id="KW-1185">Reference proteome</keyword>
<feature type="compositionally biased region" description="Basic and acidic residues" evidence="5">
    <location>
        <begin position="824"/>
        <end position="875"/>
    </location>
</feature>
<evidence type="ECO:0000256" key="5">
    <source>
        <dbReference type="SAM" id="MobiDB-lite"/>
    </source>
</evidence>
<feature type="repeat" description="ANK" evidence="3">
    <location>
        <begin position="501"/>
        <end position="533"/>
    </location>
</feature>
<comment type="caution">
    <text evidence="6">The sequence shown here is derived from an EMBL/GenBank/DDBJ whole genome shotgun (WGS) entry which is preliminary data.</text>
</comment>
<organism evidence="6 7">
    <name type="scientific">Mytilus edulis</name>
    <name type="common">Blue mussel</name>
    <dbReference type="NCBI Taxonomy" id="6550"/>
    <lineage>
        <taxon>Eukaryota</taxon>
        <taxon>Metazoa</taxon>
        <taxon>Spiralia</taxon>
        <taxon>Lophotrochozoa</taxon>
        <taxon>Mollusca</taxon>
        <taxon>Bivalvia</taxon>
        <taxon>Autobranchia</taxon>
        <taxon>Pteriomorphia</taxon>
        <taxon>Mytilida</taxon>
        <taxon>Mytiloidea</taxon>
        <taxon>Mytilidae</taxon>
        <taxon>Mytilinae</taxon>
        <taxon>Mytilus</taxon>
    </lineage>
</organism>
<dbReference type="Pfam" id="PF13637">
    <property type="entry name" value="Ank_4"/>
    <property type="match status" value="1"/>
</dbReference>
<feature type="compositionally biased region" description="Basic and acidic residues" evidence="5">
    <location>
        <begin position="1262"/>
        <end position="1276"/>
    </location>
</feature>
<keyword evidence="1" id="KW-0677">Repeat</keyword>
<feature type="compositionally biased region" description="Basic and acidic residues" evidence="5">
    <location>
        <begin position="1568"/>
        <end position="1582"/>
    </location>
</feature>
<feature type="compositionally biased region" description="Polar residues" evidence="5">
    <location>
        <begin position="1623"/>
        <end position="1636"/>
    </location>
</feature>
<gene>
    <name evidence="6" type="ORF">MEDL_48122</name>
</gene>
<dbReference type="InterPro" id="IPR002110">
    <property type="entry name" value="Ankyrin_rpt"/>
</dbReference>
<feature type="compositionally biased region" description="Basic and acidic residues" evidence="5">
    <location>
        <begin position="985"/>
        <end position="1018"/>
    </location>
</feature>
<feature type="coiled-coil region" evidence="4">
    <location>
        <begin position="1519"/>
        <end position="1546"/>
    </location>
</feature>
<feature type="compositionally biased region" description="Basic and acidic residues" evidence="5">
    <location>
        <begin position="15"/>
        <end position="39"/>
    </location>
</feature>
<evidence type="ECO:0000256" key="4">
    <source>
        <dbReference type="SAM" id="Coils"/>
    </source>
</evidence>
<feature type="repeat" description="ANK" evidence="3">
    <location>
        <begin position="299"/>
        <end position="331"/>
    </location>
</feature>
<name>A0A8S3TWI2_MYTED</name>
<feature type="compositionally biased region" description="Basic and acidic residues" evidence="5">
    <location>
        <begin position="738"/>
        <end position="758"/>
    </location>
</feature>
<dbReference type="OrthoDB" id="10258888at2759"/>
<dbReference type="SMART" id="SM00248">
    <property type="entry name" value="ANK"/>
    <property type="match status" value="17"/>
</dbReference>
<dbReference type="SUPFAM" id="SSF48403">
    <property type="entry name" value="Ankyrin repeat"/>
    <property type="match status" value="2"/>
</dbReference>
<keyword evidence="2 3" id="KW-0040">ANK repeat</keyword>